<dbReference type="Pfam" id="PF07748">
    <property type="entry name" value="Glyco_hydro_38C"/>
    <property type="match status" value="1"/>
</dbReference>
<evidence type="ECO:0000313" key="15">
    <source>
        <dbReference type="EMBL" id="CAE0726710.1"/>
    </source>
</evidence>
<evidence type="ECO:0000256" key="5">
    <source>
        <dbReference type="ARBA" id="ARBA00022833"/>
    </source>
</evidence>
<feature type="region of interest" description="Disordered" evidence="11">
    <location>
        <begin position="1"/>
        <end position="109"/>
    </location>
</feature>
<feature type="transmembrane region" description="Helical" evidence="12">
    <location>
        <begin position="128"/>
        <end position="150"/>
    </location>
</feature>
<dbReference type="SUPFAM" id="SSF74650">
    <property type="entry name" value="Galactose mutarotase-like"/>
    <property type="match status" value="1"/>
</dbReference>
<dbReference type="UniPathway" id="UPA00378"/>
<dbReference type="Pfam" id="PF05060">
    <property type="entry name" value="MGAT2"/>
    <property type="match status" value="1"/>
</dbReference>
<dbReference type="GO" id="GO:0006491">
    <property type="term" value="P:N-glycan processing"/>
    <property type="evidence" value="ECO:0007669"/>
    <property type="project" value="TreeGrafter"/>
</dbReference>
<dbReference type="SUPFAM" id="SSF88688">
    <property type="entry name" value="Families 57/38 glycoside transferase middle domain"/>
    <property type="match status" value="1"/>
</dbReference>
<keyword evidence="12" id="KW-0812">Transmembrane</keyword>
<dbReference type="PANTHER" id="PTHR11607">
    <property type="entry name" value="ALPHA-MANNOSIDASE"/>
    <property type="match status" value="1"/>
</dbReference>
<proteinExistence type="inferred from homology"/>
<dbReference type="InterPro" id="IPR029044">
    <property type="entry name" value="Nucleotide-diphossugar_trans"/>
</dbReference>
<dbReference type="GO" id="GO:0030246">
    <property type="term" value="F:carbohydrate binding"/>
    <property type="evidence" value="ECO:0007669"/>
    <property type="project" value="InterPro"/>
</dbReference>
<keyword evidence="6 10" id="KW-1015">Disulfide bond</keyword>
<evidence type="ECO:0000256" key="9">
    <source>
        <dbReference type="PIRSR" id="PIRSR607754-2"/>
    </source>
</evidence>
<dbReference type="Gene3D" id="3.90.550.10">
    <property type="entry name" value="Spore Coat Polysaccharide Biosynthesis Protein SpsA, Chain A"/>
    <property type="match status" value="1"/>
</dbReference>
<feature type="binding site" evidence="9">
    <location>
        <position position="1326"/>
    </location>
    <ligand>
        <name>Mn(2+)</name>
        <dbReference type="ChEBI" id="CHEBI:29035"/>
    </ligand>
</feature>
<feature type="binding site" evidence="9">
    <location>
        <position position="1216"/>
    </location>
    <ligand>
        <name>Mn(2+)</name>
        <dbReference type="ChEBI" id="CHEBI:29035"/>
    </ligand>
</feature>
<comment type="similarity">
    <text evidence="2">Belongs to the glycosyl hydrolase 38 family.</text>
</comment>
<dbReference type="PANTHER" id="PTHR11607:SF3">
    <property type="entry name" value="LYSOSOMAL ALPHA-MANNOSIDASE"/>
    <property type="match status" value="1"/>
</dbReference>
<sequence length="1399" mass="159636">MSSRRQTSATKRGGKDIATTSDVAITSASVVSSTTRQRHASSTSSQSQSQSPSDLEDGVLNNSSNSNDINNGKFLSPELRADFNARQEERRKQRRDERTRRKQRREQLQFHGLGGLGTAAATRRRSSFLVVLACAFCCILLGWFLAFLYLARDMDFLHNDGNGAIVNYHSPMRVLAMNRGKILKAIGNNIKEAIHEIPNKIPKPFGRHKNKDGNPVIDNVPTLKGNPNDVVDMRVMTAELPFDNVDGGAWKQGWDVEPVDIDDKSKPPLRIFVVPHSHCDPGWIQTFDEYFQSQTKQILSAVIESLLKNPKRRFIWAEISYFEWWWKEQTKTTQNDVRMLLDQKRFEFVTGGWVQPDEANTQLYAMEIQLEEGHDFIRNTFGEKYIPKYGWSIDPFGYSPTMAYLLKKHGFKAMLIQRVHYAVKKELALHKNLEFMWRQTWDDKGDFDIFTHVMPFYSYDVPHTCGPDPSVCCQFDYARLGQIAHYVALCPWNKQPQLINHDNIRERSLLLLDQYRKKANLYRTNTVLVPLGDDFRYRDINEADLIFEQYQKIFDYINTNVDNVEISFGTLSEYFETILTKRPFSPPLLKGSFFTYSDREEDYWSGYFTSRIFDKALDRKLERVLYAASSLGATKAELQGPRRALSLFQHHDGVTGTAKTAVVEDYAKRIHGAISETQNWILRHLVADNEHDHGRSAAVAKQLRLQACWQSTAPRGLSQNLCEQSENKNETPGSKTKIIVYNPLETEQSCGSAVIPGRTIAHATLPCETPGPLPPTSDGHGRHRQPPSGIEFDPSTGLMIHPVREEWMVWKVRQGGAYLFFPGKLGSYNELDLDIRDGGSVVVTKHWKRTVVERKLRRDDSLGAGVAIDFVYETNLQTDNEEWFARFTSPDIQNRGVFHTDLNGYNFDTHHYRSDMPIQSQVFPMPTLASIEDANKRMTVLSEHAQGAASLEESAIDVWLDRRLAQDDARGLMQGVRDNVPTRTRLRVVLEDRTPEASTVKEFEITPFCKRQWKELNHPLEMFGTAGNSSPGMAGLGMPDITSIELDNRRLQEKLARRDDATSNYEHALAGHGNVPIQVVLDASNKYSMAAVYMVHKRLDYLKRAIDTLRESDYPKSMPIIISHDGHIQEMVDYVEDLKSEFQIIQLFHPYSCADHPNEFPGDDPKLNENYKGDNYGNPREGKITCCKHHFAWLMNTVFGMEEIKMLDGFLFMEEDYIVAPTIYQTIQKGFDYIDTNKLRDEFFGLTLDPTNGYAQDTIPAADWIVTYFLTGPMAFRREMFAKIKAHPQDFCNWDEYNWDWSIVHMMIINDLPQKVLVPGTLQVAHIGLVGGMHPDAANERIYGMNKYVINGKLAPFFADVGVPRVETTPIPALNTQGFGGWGHPADQKHCMKLFTGEA</sequence>
<dbReference type="Gene3D" id="1.20.1270.50">
    <property type="entry name" value="Glycoside hydrolase family 38, central domain"/>
    <property type="match status" value="1"/>
</dbReference>
<dbReference type="SMART" id="SM00872">
    <property type="entry name" value="Alpha-mann_mid"/>
    <property type="match status" value="1"/>
</dbReference>
<dbReference type="EMBL" id="HBIX01028938">
    <property type="protein sequence ID" value="CAE0726709.1"/>
    <property type="molecule type" value="Transcribed_RNA"/>
</dbReference>
<evidence type="ECO:0000256" key="8">
    <source>
        <dbReference type="PIRSR" id="PIRSR607754-1"/>
    </source>
</evidence>
<evidence type="ECO:0000256" key="2">
    <source>
        <dbReference type="ARBA" id="ARBA00009792"/>
    </source>
</evidence>
<protein>
    <recommendedName>
        <fullName evidence="13">Glycoside hydrolase family 38 central domain-containing protein</fullName>
    </recommendedName>
</protein>
<feature type="compositionally biased region" description="Low complexity" evidence="11">
    <location>
        <begin position="61"/>
        <end position="71"/>
    </location>
</feature>
<evidence type="ECO:0000256" key="7">
    <source>
        <dbReference type="ARBA" id="ARBA00023295"/>
    </source>
</evidence>
<dbReference type="InterPro" id="IPR027291">
    <property type="entry name" value="Glyco_hydro_38_N_sf"/>
</dbReference>
<feature type="region of interest" description="Disordered" evidence="11">
    <location>
        <begin position="772"/>
        <end position="796"/>
    </location>
</feature>
<evidence type="ECO:0000256" key="6">
    <source>
        <dbReference type="ARBA" id="ARBA00023157"/>
    </source>
</evidence>
<keyword evidence="7" id="KW-0326">Glycosidase</keyword>
<dbReference type="InterPro" id="IPR028995">
    <property type="entry name" value="Glyco_hydro_57/38_cen_sf"/>
</dbReference>
<dbReference type="EMBL" id="HBIX01028939">
    <property type="protein sequence ID" value="CAE0726710.1"/>
    <property type="molecule type" value="Transcribed_RNA"/>
</dbReference>
<dbReference type="GO" id="GO:0046872">
    <property type="term" value="F:metal ion binding"/>
    <property type="evidence" value="ECO:0007669"/>
    <property type="project" value="UniProtKB-KW"/>
</dbReference>
<dbReference type="SUPFAM" id="SSF88713">
    <property type="entry name" value="Glycoside hydrolase/deacetylase"/>
    <property type="match status" value="1"/>
</dbReference>
<gene>
    <name evidence="14" type="ORF">PAUS00366_LOCUS19466</name>
    <name evidence="15" type="ORF">PAUS00366_LOCUS19467</name>
    <name evidence="16" type="ORF">PAUS00366_LOCUS19470</name>
</gene>
<feature type="disulfide bond" evidence="10">
    <location>
        <begin position="1292"/>
        <end position="1391"/>
    </location>
</feature>
<evidence type="ECO:0000256" key="11">
    <source>
        <dbReference type="SAM" id="MobiDB-lite"/>
    </source>
</evidence>
<evidence type="ECO:0000256" key="10">
    <source>
        <dbReference type="PIRSR" id="PIRSR607754-3"/>
    </source>
</evidence>
<evidence type="ECO:0000259" key="13">
    <source>
        <dbReference type="SMART" id="SM00872"/>
    </source>
</evidence>
<feature type="compositionally biased region" description="Basic and acidic residues" evidence="11">
    <location>
        <begin position="79"/>
        <end position="99"/>
    </location>
</feature>
<evidence type="ECO:0000256" key="4">
    <source>
        <dbReference type="ARBA" id="ARBA00022801"/>
    </source>
</evidence>
<keyword evidence="12" id="KW-1133">Transmembrane helix</keyword>
<accession>A0A6V0C9Z2</accession>
<dbReference type="GO" id="GO:0008455">
    <property type="term" value="F:alpha-1,6-mannosylglycoprotein 2-beta-N-acetylglucosaminyltransferase activity"/>
    <property type="evidence" value="ECO:0007669"/>
    <property type="project" value="InterPro"/>
</dbReference>
<comment type="cofactor">
    <cofactor evidence="9">
        <name>Mn(2+)</name>
        <dbReference type="ChEBI" id="CHEBI:29035"/>
    </cofactor>
</comment>
<evidence type="ECO:0000313" key="14">
    <source>
        <dbReference type="EMBL" id="CAE0726709.1"/>
    </source>
</evidence>
<dbReference type="InterPro" id="IPR007754">
    <property type="entry name" value="GlcNAc_II"/>
</dbReference>
<name>A0A6V0C9Z2_9STRA</name>
<dbReference type="Pfam" id="PF01074">
    <property type="entry name" value="Glyco_hydro_38N"/>
    <property type="match status" value="1"/>
</dbReference>
<reference evidence="14" key="1">
    <citation type="submission" date="2021-01" db="EMBL/GenBank/DDBJ databases">
        <authorList>
            <person name="Corre E."/>
            <person name="Pelletier E."/>
            <person name="Niang G."/>
            <person name="Scheremetjew M."/>
            <person name="Finn R."/>
            <person name="Kale V."/>
            <person name="Holt S."/>
            <person name="Cochrane G."/>
            <person name="Meng A."/>
            <person name="Brown T."/>
            <person name="Cohen L."/>
        </authorList>
    </citation>
    <scope>NUCLEOTIDE SEQUENCE</scope>
    <source>
        <strain evidence="14">10249 10 AB</strain>
    </source>
</reference>
<dbReference type="GO" id="GO:0009312">
    <property type="term" value="P:oligosaccharide biosynthetic process"/>
    <property type="evidence" value="ECO:0007669"/>
    <property type="project" value="InterPro"/>
</dbReference>
<dbReference type="Gene3D" id="2.70.98.30">
    <property type="entry name" value="Golgi alpha-mannosidase II, domain 4"/>
    <property type="match status" value="1"/>
</dbReference>
<comment type="cofactor">
    <cofactor evidence="1">
        <name>Zn(2+)</name>
        <dbReference type="ChEBI" id="CHEBI:29105"/>
    </cofactor>
</comment>
<dbReference type="GO" id="GO:0004559">
    <property type="term" value="F:alpha-mannosidase activity"/>
    <property type="evidence" value="ECO:0007669"/>
    <property type="project" value="InterPro"/>
</dbReference>
<keyword evidence="5" id="KW-0862">Zinc</keyword>
<dbReference type="Pfam" id="PF09261">
    <property type="entry name" value="Alpha-mann_mid"/>
    <property type="match status" value="1"/>
</dbReference>
<keyword evidence="9" id="KW-0464">Manganese</keyword>
<dbReference type="InterPro" id="IPR037094">
    <property type="entry name" value="Glyco_hydro_38_cen_sf"/>
</dbReference>
<keyword evidence="12" id="KW-0472">Membrane</keyword>
<dbReference type="GO" id="GO:0000139">
    <property type="term" value="C:Golgi membrane"/>
    <property type="evidence" value="ECO:0007669"/>
    <property type="project" value="TreeGrafter"/>
</dbReference>
<feature type="compositionally biased region" description="Polar residues" evidence="11">
    <location>
        <begin position="1"/>
        <end position="10"/>
    </location>
</feature>
<dbReference type="GO" id="GO:0006013">
    <property type="term" value="P:mannose metabolic process"/>
    <property type="evidence" value="ECO:0007669"/>
    <property type="project" value="InterPro"/>
</dbReference>
<dbReference type="SUPFAM" id="SSF53448">
    <property type="entry name" value="Nucleotide-diphospho-sugar transferases"/>
    <property type="match status" value="1"/>
</dbReference>
<dbReference type="EMBL" id="HBIX01028942">
    <property type="protein sequence ID" value="CAE0726713.1"/>
    <property type="molecule type" value="Transcribed_RNA"/>
</dbReference>
<dbReference type="InterPro" id="IPR015341">
    <property type="entry name" value="Glyco_hydro_38_cen"/>
</dbReference>
<dbReference type="GO" id="GO:0005795">
    <property type="term" value="C:Golgi stack"/>
    <property type="evidence" value="ECO:0007669"/>
    <property type="project" value="InterPro"/>
</dbReference>
<dbReference type="InterPro" id="IPR050843">
    <property type="entry name" value="Glycosyl_Hydrlase_38"/>
</dbReference>
<feature type="binding site" evidence="8">
    <location>
        <position position="1125"/>
    </location>
    <ligand>
        <name>substrate</name>
    </ligand>
</feature>
<keyword evidence="3 9" id="KW-0479">Metal-binding</keyword>
<dbReference type="InterPro" id="IPR011330">
    <property type="entry name" value="Glyco_hydro/deAcase_b/a-brl"/>
</dbReference>
<dbReference type="InterPro" id="IPR011013">
    <property type="entry name" value="Gal_mutarotase_sf_dom"/>
</dbReference>
<dbReference type="InterPro" id="IPR000602">
    <property type="entry name" value="Glyco_hydro_38_N"/>
</dbReference>
<evidence type="ECO:0000313" key="16">
    <source>
        <dbReference type="EMBL" id="CAE0726713.1"/>
    </source>
</evidence>
<feature type="domain" description="Glycoside hydrolase family 38 central" evidence="13">
    <location>
        <begin position="602"/>
        <end position="670"/>
    </location>
</feature>
<keyword evidence="4" id="KW-0378">Hydrolase</keyword>
<dbReference type="FunFam" id="3.20.110.10:FF:000010">
    <property type="entry name" value="Alpha-mannosidase"/>
    <property type="match status" value="1"/>
</dbReference>
<evidence type="ECO:0000256" key="12">
    <source>
        <dbReference type="SAM" id="Phobius"/>
    </source>
</evidence>
<evidence type="ECO:0000256" key="3">
    <source>
        <dbReference type="ARBA" id="ARBA00022723"/>
    </source>
</evidence>
<dbReference type="Gene3D" id="3.20.110.10">
    <property type="entry name" value="Glycoside hydrolase 38, N terminal domain"/>
    <property type="match status" value="1"/>
</dbReference>
<evidence type="ECO:0000256" key="1">
    <source>
        <dbReference type="ARBA" id="ARBA00001947"/>
    </source>
</evidence>
<organism evidence="14">
    <name type="scientific">Pseudo-nitzschia australis</name>
    <dbReference type="NCBI Taxonomy" id="44445"/>
    <lineage>
        <taxon>Eukaryota</taxon>
        <taxon>Sar</taxon>
        <taxon>Stramenopiles</taxon>
        <taxon>Ochrophyta</taxon>
        <taxon>Bacillariophyta</taxon>
        <taxon>Bacillariophyceae</taxon>
        <taxon>Bacillariophycidae</taxon>
        <taxon>Bacillariales</taxon>
        <taxon>Bacillariaceae</taxon>
        <taxon>Pseudo-nitzschia</taxon>
    </lineage>
</organism>
<dbReference type="CDD" id="cd10809">
    <property type="entry name" value="GH38N_AMII_GMII_SfManIII_like"/>
    <property type="match status" value="1"/>
</dbReference>
<feature type="compositionally biased region" description="Low complexity" evidence="11">
    <location>
        <begin position="17"/>
        <end position="53"/>
    </location>
</feature>
<dbReference type="InterPro" id="IPR011682">
    <property type="entry name" value="Glyco_hydro_38_C"/>
</dbReference>